<keyword evidence="4" id="KW-1185">Reference proteome</keyword>
<dbReference type="AlphaFoldDB" id="A0AAV6WGJ1"/>
<keyword evidence="2" id="KW-0472">Membrane</keyword>
<gene>
    <name evidence="3" type="ORF">BUALT_Bualt14G0056900</name>
</gene>
<keyword evidence="2" id="KW-0812">Transmembrane</keyword>
<dbReference type="Pfam" id="PF05042">
    <property type="entry name" value="Caleosin"/>
    <property type="match status" value="1"/>
</dbReference>
<dbReference type="GO" id="GO:0005509">
    <property type="term" value="F:calcium ion binding"/>
    <property type="evidence" value="ECO:0007669"/>
    <property type="project" value="TreeGrafter"/>
</dbReference>
<comment type="caution">
    <text evidence="3">The sequence shown here is derived from an EMBL/GenBank/DDBJ whole genome shotgun (WGS) entry which is preliminary data.</text>
</comment>
<dbReference type="EMBL" id="WHWC01000014">
    <property type="protein sequence ID" value="KAG8369854.1"/>
    <property type="molecule type" value="Genomic_DNA"/>
</dbReference>
<evidence type="ECO:0000256" key="2">
    <source>
        <dbReference type="SAM" id="Phobius"/>
    </source>
</evidence>
<sequence>MFQSVSWHEELTHASSQIITTLTSVASYGVFVIFLVAIIYILLISYPLSAVSFVVNWTTTVMTFETPFELGLLPGFVSSVLRTSTFVSSSSGWLPSPLFPVYIRNIHKSKHGSDSGTYDTEGRYIPVNFENIFSKYARTYPDKLSLREVWNMTEGNRDAFDIFGWITNKGEFLLLYIVARDEDGFLSKEAIRGCYDGSLFEYLAKMQNKDEGKLK</sequence>
<dbReference type="Proteomes" id="UP000826271">
    <property type="component" value="Unassembled WGS sequence"/>
</dbReference>
<name>A0AAV6WGJ1_9LAMI</name>
<evidence type="ECO:0000256" key="1">
    <source>
        <dbReference type="ARBA" id="ARBA00006765"/>
    </source>
</evidence>
<feature type="transmembrane region" description="Helical" evidence="2">
    <location>
        <begin position="25"/>
        <end position="43"/>
    </location>
</feature>
<dbReference type="PANTHER" id="PTHR31495">
    <property type="entry name" value="PEROXYGENASE 3-RELATED"/>
    <property type="match status" value="1"/>
</dbReference>
<keyword evidence="2" id="KW-1133">Transmembrane helix</keyword>
<evidence type="ECO:0000313" key="4">
    <source>
        <dbReference type="Proteomes" id="UP000826271"/>
    </source>
</evidence>
<dbReference type="GO" id="GO:0004497">
    <property type="term" value="F:monooxygenase activity"/>
    <property type="evidence" value="ECO:0007669"/>
    <property type="project" value="TreeGrafter"/>
</dbReference>
<dbReference type="PANTHER" id="PTHR31495:SF50">
    <property type="entry name" value="PEROXYGENASE 1"/>
    <property type="match status" value="1"/>
</dbReference>
<reference evidence="3" key="1">
    <citation type="submission" date="2019-10" db="EMBL/GenBank/DDBJ databases">
        <authorList>
            <person name="Zhang R."/>
            <person name="Pan Y."/>
            <person name="Wang J."/>
            <person name="Ma R."/>
            <person name="Yu S."/>
        </authorList>
    </citation>
    <scope>NUCLEOTIDE SEQUENCE</scope>
    <source>
        <strain evidence="3">LA-IB0</strain>
        <tissue evidence="3">Leaf</tissue>
    </source>
</reference>
<organism evidence="3 4">
    <name type="scientific">Buddleja alternifolia</name>
    <dbReference type="NCBI Taxonomy" id="168488"/>
    <lineage>
        <taxon>Eukaryota</taxon>
        <taxon>Viridiplantae</taxon>
        <taxon>Streptophyta</taxon>
        <taxon>Embryophyta</taxon>
        <taxon>Tracheophyta</taxon>
        <taxon>Spermatophyta</taxon>
        <taxon>Magnoliopsida</taxon>
        <taxon>eudicotyledons</taxon>
        <taxon>Gunneridae</taxon>
        <taxon>Pentapetalae</taxon>
        <taxon>asterids</taxon>
        <taxon>lamiids</taxon>
        <taxon>Lamiales</taxon>
        <taxon>Scrophulariaceae</taxon>
        <taxon>Buddlejeae</taxon>
        <taxon>Buddleja</taxon>
    </lineage>
</organism>
<comment type="similarity">
    <text evidence="1">Belongs to the caleosin family.</text>
</comment>
<protein>
    <submittedName>
        <fullName evidence="3">Uncharacterized protein</fullName>
    </submittedName>
</protein>
<accession>A0AAV6WGJ1</accession>
<dbReference type="InterPro" id="IPR007736">
    <property type="entry name" value="Caleosin-related"/>
</dbReference>
<proteinExistence type="inferred from homology"/>
<evidence type="ECO:0000313" key="3">
    <source>
        <dbReference type="EMBL" id="KAG8369854.1"/>
    </source>
</evidence>